<keyword evidence="3" id="KW-1185">Reference proteome</keyword>
<sequence length="122" mass="13884">MIRAIRRISDTKRPATSHPPKSTVHFKGLGRKKGDQEDLSLSRSCSPSHSVMRLVVFYLTEFYMTPCYFGVQTGDKIRLADPFGKSPNKHLAHRVLQSSPLSFVVPTTDQVRARRPVQRFTK</sequence>
<dbReference type="InParanoid" id="M1DPV4"/>
<dbReference type="PaxDb" id="4113-PGSC0003DMT400092468"/>
<name>M1DPV4_SOLTU</name>
<reference evidence="3" key="1">
    <citation type="journal article" date="2011" name="Nature">
        <title>Genome sequence and analysis of the tuber crop potato.</title>
        <authorList>
            <consortium name="The Potato Genome Sequencing Consortium"/>
        </authorList>
    </citation>
    <scope>NUCLEOTIDE SEQUENCE [LARGE SCALE GENOMIC DNA]</scope>
    <source>
        <strain evidence="3">cv. DM1-3 516 R44</strain>
    </source>
</reference>
<accession>M1DPV4</accession>
<proteinExistence type="predicted"/>
<protein>
    <submittedName>
        <fullName evidence="2">Uncharacterized protein</fullName>
    </submittedName>
</protein>
<dbReference type="Gramene" id="PGSC0003DMT400092468">
    <property type="protein sequence ID" value="PGSC0003DMT400092468"/>
    <property type="gene ID" value="PGSC0003DMG400042039"/>
</dbReference>
<dbReference type="HOGENOM" id="CLU_2030839_0_0_1"/>
<evidence type="ECO:0000313" key="2">
    <source>
        <dbReference type="EnsemblPlants" id="PGSC0003DMT400092468"/>
    </source>
</evidence>
<dbReference type="EnsemblPlants" id="PGSC0003DMT400092468">
    <property type="protein sequence ID" value="PGSC0003DMT400092468"/>
    <property type="gene ID" value="PGSC0003DMG400042039"/>
</dbReference>
<organism evidence="2 3">
    <name type="scientific">Solanum tuberosum</name>
    <name type="common">Potato</name>
    <dbReference type="NCBI Taxonomy" id="4113"/>
    <lineage>
        <taxon>Eukaryota</taxon>
        <taxon>Viridiplantae</taxon>
        <taxon>Streptophyta</taxon>
        <taxon>Embryophyta</taxon>
        <taxon>Tracheophyta</taxon>
        <taxon>Spermatophyta</taxon>
        <taxon>Magnoliopsida</taxon>
        <taxon>eudicotyledons</taxon>
        <taxon>Gunneridae</taxon>
        <taxon>Pentapetalae</taxon>
        <taxon>asterids</taxon>
        <taxon>lamiids</taxon>
        <taxon>Solanales</taxon>
        <taxon>Solanaceae</taxon>
        <taxon>Solanoideae</taxon>
        <taxon>Solaneae</taxon>
        <taxon>Solanum</taxon>
    </lineage>
</organism>
<feature type="region of interest" description="Disordered" evidence="1">
    <location>
        <begin position="1"/>
        <end position="44"/>
    </location>
</feature>
<reference evidence="2" key="2">
    <citation type="submission" date="2015-06" db="UniProtKB">
        <authorList>
            <consortium name="EnsemblPlants"/>
        </authorList>
    </citation>
    <scope>IDENTIFICATION</scope>
    <source>
        <strain evidence="2">DM1-3 516 R44</strain>
    </source>
</reference>
<evidence type="ECO:0000313" key="3">
    <source>
        <dbReference type="Proteomes" id="UP000011115"/>
    </source>
</evidence>
<evidence type="ECO:0000256" key="1">
    <source>
        <dbReference type="SAM" id="MobiDB-lite"/>
    </source>
</evidence>
<dbReference type="Proteomes" id="UP000011115">
    <property type="component" value="Unassembled WGS sequence"/>
</dbReference>
<dbReference type="AlphaFoldDB" id="M1DPV4"/>